<organism evidence="3 4">
    <name type="scientific">Streptococcus pluranimalium</name>
    <dbReference type="NCBI Taxonomy" id="82348"/>
    <lineage>
        <taxon>Bacteria</taxon>
        <taxon>Bacillati</taxon>
        <taxon>Bacillota</taxon>
        <taxon>Bacilli</taxon>
        <taxon>Lactobacillales</taxon>
        <taxon>Streptococcaceae</taxon>
        <taxon>Streptococcus</taxon>
    </lineage>
</organism>
<evidence type="ECO:0000256" key="1">
    <source>
        <dbReference type="ARBA" id="ARBA00023125"/>
    </source>
</evidence>
<gene>
    <name evidence="3" type="ORF">C0J00_03490</name>
</gene>
<accession>A0A2L0D337</accession>
<dbReference type="CDD" id="cd00090">
    <property type="entry name" value="HTH_ARSR"/>
    <property type="match status" value="1"/>
</dbReference>
<dbReference type="GO" id="GO:0003677">
    <property type="term" value="F:DNA binding"/>
    <property type="evidence" value="ECO:0007669"/>
    <property type="project" value="UniProtKB-KW"/>
</dbReference>
<dbReference type="KEGG" id="splr:C0J00_03490"/>
<evidence type="ECO:0000259" key="2">
    <source>
        <dbReference type="PROSITE" id="PS50987"/>
    </source>
</evidence>
<dbReference type="Gene3D" id="1.10.10.10">
    <property type="entry name" value="Winged helix-like DNA-binding domain superfamily/Winged helix DNA-binding domain"/>
    <property type="match status" value="1"/>
</dbReference>
<dbReference type="Proteomes" id="UP000238956">
    <property type="component" value="Chromosome"/>
</dbReference>
<dbReference type="AlphaFoldDB" id="A0A2L0D337"/>
<dbReference type="OrthoDB" id="2233991at2"/>
<dbReference type="GO" id="GO:0003700">
    <property type="term" value="F:DNA-binding transcription factor activity"/>
    <property type="evidence" value="ECO:0007669"/>
    <property type="project" value="InterPro"/>
</dbReference>
<dbReference type="InterPro" id="IPR036390">
    <property type="entry name" value="WH_DNA-bd_sf"/>
</dbReference>
<dbReference type="InterPro" id="IPR011991">
    <property type="entry name" value="ArsR-like_HTH"/>
</dbReference>
<keyword evidence="4" id="KW-1185">Reference proteome</keyword>
<dbReference type="GeneID" id="98392974"/>
<keyword evidence="1" id="KW-0238">DNA-binding</keyword>
<evidence type="ECO:0000313" key="4">
    <source>
        <dbReference type="Proteomes" id="UP000238956"/>
    </source>
</evidence>
<sequence length="348" mass="40786">MNYHYHEYRSRIVDQLLFPLTADNWLQSYSDILTENQRLILQEEFQKLSDFEAMLKPYHKDIETYFLSTSTISHFAIDLYLASLSNGHDPKTIEGFLTYMSQVSGYDIKKSICRGILQLDQDDFDKDDDIIEQLEARIESLSLRWRILWAYHHPTTYRDGLVSLYRNILPLYQPYHESTREECFQFGDSVDVPQLYKGSSFDLEGIIEKSGKNHCELFIVSNWYPFIATSYDTNAESETVYCFLYPKVERLLKEEERDLTEETLALTLKTLGDETRYQVLLESLKDDVKSKDIANKLEITSANVTFHTQKLINASILLFATDDSSAKYRINRSLLKEIIERLQNDFDL</sequence>
<name>A0A2L0D337_9STRE</name>
<protein>
    <recommendedName>
        <fullName evidence="2">HTH arsR-type domain-containing protein</fullName>
    </recommendedName>
</protein>
<feature type="domain" description="HTH arsR-type" evidence="2">
    <location>
        <begin position="256"/>
        <end position="348"/>
    </location>
</feature>
<evidence type="ECO:0000313" key="3">
    <source>
        <dbReference type="EMBL" id="AUW96247.1"/>
    </source>
</evidence>
<reference evidence="3 4" key="2">
    <citation type="submission" date="2018-02" db="EMBL/GenBank/DDBJ databases">
        <title>Whole genome sequencing analysis of Streptococcus pluranimalium isolated from cattle infected mastitis in China.</title>
        <authorList>
            <person name="Zhang J.-R."/>
            <person name="Hu G.-Z."/>
        </authorList>
    </citation>
    <scope>NUCLEOTIDE SEQUENCE [LARGE SCALE GENOMIC DNA]</scope>
    <source>
        <strain evidence="3 4">TH11417</strain>
    </source>
</reference>
<dbReference type="SMART" id="SM00418">
    <property type="entry name" value="HTH_ARSR"/>
    <property type="match status" value="1"/>
</dbReference>
<dbReference type="SUPFAM" id="SSF46785">
    <property type="entry name" value="Winged helix' DNA-binding domain"/>
    <property type="match status" value="1"/>
</dbReference>
<dbReference type="InterPro" id="IPR036388">
    <property type="entry name" value="WH-like_DNA-bd_sf"/>
</dbReference>
<proteinExistence type="predicted"/>
<reference evidence="3 4" key="1">
    <citation type="submission" date="2017-12" db="EMBL/GenBank/DDBJ databases">
        <authorList>
            <person name="Hurst M.R.H."/>
        </authorList>
    </citation>
    <scope>NUCLEOTIDE SEQUENCE [LARGE SCALE GENOMIC DNA]</scope>
    <source>
        <strain evidence="3 4">TH11417</strain>
    </source>
</reference>
<dbReference type="EMBL" id="CP025536">
    <property type="protein sequence ID" value="AUW96247.1"/>
    <property type="molecule type" value="Genomic_DNA"/>
</dbReference>
<dbReference type="RefSeq" id="WP_104967582.1">
    <property type="nucleotide sequence ID" value="NZ_CP025536.1"/>
</dbReference>
<dbReference type="PROSITE" id="PS50987">
    <property type="entry name" value="HTH_ARSR_2"/>
    <property type="match status" value="1"/>
</dbReference>
<dbReference type="InterPro" id="IPR001845">
    <property type="entry name" value="HTH_ArsR_DNA-bd_dom"/>
</dbReference>